<evidence type="ECO:0000256" key="5">
    <source>
        <dbReference type="ARBA" id="ARBA00022801"/>
    </source>
</evidence>
<dbReference type="PROSITE" id="PS00758">
    <property type="entry name" value="ARGE_DAPE_CPG2_1"/>
    <property type="match status" value="1"/>
</dbReference>
<evidence type="ECO:0000256" key="8">
    <source>
        <dbReference type="ARBA" id="ARBA00023049"/>
    </source>
</evidence>
<dbReference type="eggNOG" id="COG0624">
    <property type="taxonomic scope" value="Bacteria"/>
</dbReference>
<dbReference type="OrthoDB" id="9761532at2"/>
<dbReference type="Pfam" id="PF01546">
    <property type="entry name" value="Peptidase_M20"/>
    <property type="match status" value="1"/>
</dbReference>
<dbReference type="CDD" id="cd03888">
    <property type="entry name" value="M20_PepV"/>
    <property type="match status" value="1"/>
</dbReference>
<dbReference type="InterPro" id="IPR010964">
    <property type="entry name" value="M20A_pepV-rel"/>
</dbReference>
<evidence type="ECO:0000256" key="3">
    <source>
        <dbReference type="ARBA" id="ARBA00022670"/>
    </source>
</evidence>
<evidence type="ECO:0000259" key="9">
    <source>
        <dbReference type="Pfam" id="PF07687"/>
    </source>
</evidence>
<dbReference type="Gene3D" id="3.30.70.360">
    <property type="match status" value="2"/>
</dbReference>
<dbReference type="PIR" id="B97235">
    <property type="entry name" value="B97235"/>
</dbReference>
<dbReference type="HOGENOM" id="CLU_031786_2_0_9"/>
<evidence type="ECO:0000256" key="1">
    <source>
        <dbReference type="ARBA" id="ARBA00001947"/>
    </source>
</evidence>
<dbReference type="KEGG" id="cac:CA_C2723"/>
<dbReference type="InterPro" id="IPR001261">
    <property type="entry name" value="ArgE/DapE_CS"/>
</dbReference>
<dbReference type="SUPFAM" id="SSF53187">
    <property type="entry name" value="Zn-dependent exopeptidases"/>
    <property type="match status" value="1"/>
</dbReference>
<comment type="similarity">
    <text evidence="2">Belongs to the peptidase M20A family.</text>
</comment>
<evidence type="ECO:0000256" key="6">
    <source>
        <dbReference type="ARBA" id="ARBA00022833"/>
    </source>
</evidence>
<gene>
    <name evidence="10" type="ordered locus">CA_C2723</name>
</gene>
<keyword evidence="4" id="KW-0479">Metal-binding</keyword>
<dbReference type="InterPro" id="IPR050072">
    <property type="entry name" value="Peptidase_M20A"/>
</dbReference>
<proteinExistence type="inferred from homology"/>
<dbReference type="Gene3D" id="3.40.630.10">
    <property type="entry name" value="Zn peptidases"/>
    <property type="match status" value="1"/>
</dbReference>
<evidence type="ECO:0000256" key="7">
    <source>
        <dbReference type="ARBA" id="ARBA00022997"/>
    </source>
</evidence>
<dbReference type="STRING" id="272562.CA_C2723"/>
<evidence type="ECO:0000313" key="10">
    <source>
        <dbReference type="EMBL" id="AAK80669.1"/>
    </source>
</evidence>
<dbReference type="EMBL" id="AE001437">
    <property type="protein sequence ID" value="AAK80669.1"/>
    <property type="molecule type" value="Genomic_DNA"/>
</dbReference>
<protein>
    <submittedName>
        <fullName evidence="10">Deacethylase/dipeptidase/desuccinylase family of Zn-dependent hydrolases</fullName>
    </submittedName>
</protein>
<dbReference type="InterPro" id="IPR011650">
    <property type="entry name" value="Peptidase_M20_dimer"/>
</dbReference>
<accession>Q97FL3</accession>
<keyword evidence="11" id="KW-1185">Reference proteome</keyword>
<dbReference type="SUPFAM" id="SSF55031">
    <property type="entry name" value="Bacterial exopeptidase dimerisation domain"/>
    <property type="match status" value="1"/>
</dbReference>
<dbReference type="GO" id="GO:0008270">
    <property type="term" value="F:zinc ion binding"/>
    <property type="evidence" value="ECO:0007669"/>
    <property type="project" value="InterPro"/>
</dbReference>
<keyword evidence="3" id="KW-0645">Protease</keyword>
<dbReference type="RefSeq" id="WP_010966010.1">
    <property type="nucleotide sequence ID" value="NC_003030.1"/>
</dbReference>
<evidence type="ECO:0000256" key="4">
    <source>
        <dbReference type="ARBA" id="ARBA00022723"/>
    </source>
</evidence>
<reference evidence="10 11" key="1">
    <citation type="journal article" date="2001" name="J. Bacteriol.">
        <title>Genome sequence and comparative analysis of the solvent-producing bacterium Clostridium acetobutylicum.</title>
        <authorList>
            <person name="Nolling J."/>
            <person name="Breton G."/>
            <person name="Omelchenko M.V."/>
            <person name="Makarova K.S."/>
            <person name="Zeng Q."/>
            <person name="Gibson R."/>
            <person name="Lee H.M."/>
            <person name="Dubois J."/>
            <person name="Qiu D."/>
            <person name="Hitti J."/>
            <person name="Wolf Y.I."/>
            <person name="Tatusov R.L."/>
            <person name="Sabathe F."/>
            <person name="Doucette-Stamm L."/>
            <person name="Soucaille P."/>
            <person name="Daly M.J."/>
            <person name="Bennett G.N."/>
            <person name="Koonin E.V."/>
            <person name="Smith D.R."/>
        </authorList>
    </citation>
    <scope>NUCLEOTIDE SEQUENCE [LARGE SCALE GENOMIC DNA]</scope>
    <source>
        <strain evidence="11">ATCC 824 / DSM 792 / JCM 1419 / LMG 5710 / VKM B-1787</strain>
    </source>
</reference>
<keyword evidence="8" id="KW-0482">Metalloprotease</keyword>
<dbReference type="NCBIfam" id="TIGR01887">
    <property type="entry name" value="dipeptidaselike"/>
    <property type="match status" value="1"/>
</dbReference>
<feature type="domain" description="Peptidase M20 dimerisation" evidence="9">
    <location>
        <begin position="259"/>
        <end position="335"/>
    </location>
</feature>
<dbReference type="GeneID" id="44999211"/>
<evidence type="ECO:0000256" key="2">
    <source>
        <dbReference type="ARBA" id="ARBA00006247"/>
    </source>
</evidence>
<organism evidence="10 11">
    <name type="scientific">Clostridium acetobutylicum (strain ATCC 824 / DSM 792 / JCM 1419 / IAM 19013 / LMG 5710 / NBRC 13948 / NRRL B-527 / VKM B-1787 / 2291 / W)</name>
    <dbReference type="NCBI Taxonomy" id="272562"/>
    <lineage>
        <taxon>Bacteria</taxon>
        <taxon>Bacillati</taxon>
        <taxon>Bacillota</taxon>
        <taxon>Clostridia</taxon>
        <taxon>Eubacteriales</taxon>
        <taxon>Clostridiaceae</taxon>
        <taxon>Clostridium</taxon>
    </lineage>
</organism>
<dbReference type="Pfam" id="PF07687">
    <property type="entry name" value="M20_dimer"/>
    <property type="match status" value="1"/>
</dbReference>
<dbReference type="PATRIC" id="fig|272562.8.peg.2912"/>
<dbReference type="PANTHER" id="PTHR43808:SF31">
    <property type="entry name" value="N-ACETYL-L-CITRULLINE DEACETYLASE"/>
    <property type="match status" value="1"/>
</dbReference>
<dbReference type="InterPro" id="IPR002933">
    <property type="entry name" value="Peptidase_M20"/>
</dbReference>
<dbReference type="NCBIfam" id="NF005591">
    <property type="entry name" value="PRK07318.1"/>
    <property type="match status" value="1"/>
</dbReference>
<keyword evidence="5 10" id="KW-0378">Hydrolase</keyword>
<comment type="cofactor">
    <cofactor evidence="1">
        <name>Zn(2+)</name>
        <dbReference type="ChEBI" id="CHEBI:29105"/>
    </cofactor>
</comment>
<name>Q97FL3_CLOAB</name>
<dbReference type="GO" id="GO:0008777">
    <property type="term" value="F:acetylornithine deacetylase activity"/>
    <property type="evidence" value="ECO:0007669"/>
    <property type="project" value="TreeGrafter"/>
</dbReference>
<evidence type="ECO:0000313" key="11">
    <source>
        <dbReference type="Proteomes" id="UP000000814"/>
    </source>
</evidence>
<dbReference type="Proteomes" id="UP000000814">
    <property type="component" value="Chromosome"/>
</dbReference>
<keyword evidence="7" id="KW-0224">Dipeptidase</keyword>
<sequence length="465" mass="51637">MDKINEKIDLLKDDMVSSIQEILRIKSISGEAEGNAPFGKDTAKALDYALKLAERLGFKTVNLDNYVGYAEYGEGEDYVAVLGHLDVVPEGDGWNYPPYAAEIHDGKLYARGSMDDKGPTVACLYSLKAIVDAGLTMSKKVRIIFGLDEETGSGKDTEHYLKNEKPPVLGFTPDAEYPIINGEKGITIFNLVKDFKNDYEGDTKIIYVKGGERSNVVPPYAEAGIRADLKGEIIDKCESFAERTGYDIKAEEKDDMVIVKSKGIAAHGSMPELGKNAIMQLLAFLEELNLGKSDFNDYIAFLNRYVGMETNGESFGIGMEDKVSGKLSFNLGIIDFNKDQGKVVLNVRYPVTCKYEDMMDGINARIADTGIRVENMTHQKSLYFPEDHELVKLLQKVYKEQTSEEPKLLSIGGGTYAKEMPNIVAFGPIFPGEPDVDHQANEFIKIEHLILNAKIYAHAIYELAR</sequence>
<keyword evidence="6" id="KW-0862">Zinc</keyword>
<dbReference type="GO" id="GO:0006508">
    <property type="term" value="P:proteolysis"/>
    <property type="evidence" value="ECO:0007669"/>
    <property type="project" value="UniProtKB-KW"/>
</dbReference>
<dbReference type="AlphaFoldDB" id="Q97FL3"/>
<dbReference type="GO" id="GO:0006526">
    <property type="term" value="P:L-arginine biosynthetic process"/>
    <property type="evidence" value="ECO:0007669"/>
    <property type="project" value="TreeGrafter"/>
</dbReference>
<dbReference type="PANTHER" id="PTHR43808">
    <property type="entry name" value="ACETYLORNITHINE DEACETYLASE"/>
    <property type="match status" value="1"/>
</dbReference>
<dbReference type="GO" id="GO:0016805">
    <property type="term" value="F:dipeptidase activity"/>
    <property type="evidence" value="ECO:0007669"/>
    <property type="project" value="UniProtKB-KW"/>
</dbReference>
<dbReference type="InterPro" id="IPR036264">
    <property type="entry name" value="Bact_exopeptidase_dim_dom"/>
</dbReference>
<dbReference type="GO" id="GO:0008237">
    <property type="term" value="F:metallopeptidase activity"/>
    <property type="evidence" value="ECO:0007669"/>
    <property type="project" value="UniProtKB-KW"/>
</dbReference>